<dbReference type="PANTHER" id="PTHR42739">
    <property type="entry name" value="MALATE SYNTHASE G"/>
    <property type="match status" value="1"/>
</dbReference>
<dbReference type="GO" id="GO:0005829">
    <property type="term" value="C:cytosol"/>
    <property type="evidence" value="ECO:0007669"/>
    <property type="project" value="TreeGrafter"/>
</dbReference>
<dbReference type="GO" id="GO:0004474">
    <property type="term" value="F:malate synthase activity"/>
    <property type="evidence" value="ECO:0007669"/>
    <property type="project" value="InterPro"/>
</dbReference>
<gene>
    <name evidence="2" type="ORF">OEZ79_27380</name>
</gene>
<dbReference type="InterPro" id="IPR006253">
    <property type="entry name" value="Malate_synthG"/>
</dbReference>
<dbReference type="InterPro" id="IPR046363">
    <property type="entry name" value="MS_N_TIM-barrel_dom"/>
</dbReference>
<accession>A0A9X3YGW9</accession>
<feature type="region of interest" description="Disordered" evidence="1">
    <location>
        <begin position="1"/>
        <end position="30"/>
    </location>
</feature>
<comment type="caution">
    <text evidence="2">The sequence shown here is derived from an EMBL/GenBank/DDBJ whole genome shotgun (WGS) entry which is preliminary data.</text>
</comment>
<reference evidence="2" key="1">
    <citation type="journal article" date="2023" name="Genes Genomics">
        <title>Genomic insights of Leclercia adecarboxylata strains linked to an outbreak in public hospitals in Mexico.</title>
        <authorList>
            <person name="Barrios-Villa E."/>
            <person name="Pacheco-Flores B."/>
            <person name="Lozano-Zarain P."/>
            <person name="Del Campo-Ortega R."/>
            <person name="de Jesus Ascencio-Montiel I."/>
            <person name="Gonzalez-Leon M."/>
            <person name="Camorlinga-Ponce M."/>
            <person name="Gaytan Cervantes F.J."/>
            <person name="Gonzalez Torres C."/>
            <person name="Aguilar E."/>
            <person name="Gonzalez Ibarra J."/>
            <person name="Torres Lopez F.J."/>
            <person name="Rosas-Vargas H."/>
            <person name="Gonzalez-Bonilla C.R."/>
            <person name="Del Carmen Rocha-Gracia R."/>
        </authorList>
    </citation>
    <scope>NUCLEOTIDE SEQUENCE</scope>
    <source>
        <strain evidence="2">Lac40</strain>
    </source>
</reference>
<dbReference type="Proteomes" id="UP001149314">
    <property type="component" value="Unassembled WGS sequence"/>
</dbReference>
<organism evidence="2 3">
    <name type="scientific">Leclercia adecarboxylata</name>
    <dbReference type="NCBI Taxonomy" id="83655"/>
    <lineage>
        <taxon>Bacteria</taxon>
        <taxon>Pseudomonadati</taxon>
        <taxon>Pseudomonadota</taxon>
        <taxon>Gammaproteobacteria</taxon>
        <taxon>Enterobacterales</taxon>
        <taxon>Enterobacteriaceae</taxon>
        <taxon>Leclercia</taxon>
    </lineage>
</organism>
<feature type="non-terminal residue" evidence="2">
    <location>
        <position position="122"/>
    </location>
</feature>
<dbReference type="GO" id="GO:0009436">
    <property type="term" value="P:glyoxylate catabolic process"/>
    <property type="evidence" value="ECO:0007669"/>
    <property type="project" value="TreeGrafter"/>
</dbReference>
<sequence length="122" mass="12881">GGAGTGSEGAGCGEGREAVVHDRAPKSRGRLAGRDRMQLELDSWHKANPGPIKDMAAYRAFLESIGYLLPVPGDVKIETANVDSEIATQAGPQLVVPIMNARFALNAANARWGSLYDALYGT</sequence>
<dbReference type="EMBL" id="JAOURS010000439">
    <property type="protein sequence ID" value="MDC6641886.1"/>
    <property type="molecule type" value="Genomic_DNA"/>
</dbReference>
<dbReference type="SUPFAM" id="SSF51645">
    <property type="entry name" value="Malate synthase G"/>
    <property type="match status" value="1"/>
</dbReference>
<evidence type="ECO:0000313" key="3">
    <source>
        <dbReference type="Proteomes" id="UP001149314"/>
    </source>
</evidence>
<evidence type="ECO:0000256" key="1">
    <source>
        <dbReference type="SAM" id="MobiDB-lite"/>
    </source>
</evidence>
<feature type="compositionally biased region" description="Gly residues" evidence="1">
    <location>
        <begin position="1"/>
        <end position="13"/>
    </location>
</feature>
<proteinExistence type="predicted"/>
<feature type="compositionally biased region" description="Basic and acidic residues" evidence="1">
    <location>
        <begin position="14"/>
        <end position="25"/>
    </location>
</feature>
<name>A0A9X3YGW9_9ENTR</name>
<dbReference type="GO" id="GO:0006097">
    <property type="term" value="P:glyoxylate cycle"/>
    <property type="evidence" value="ECO:0007669"/>
    <property type="project" value="InterPro"/>
</dbReference>
<dbReference type="PANTHER" id="PTHR42739:SF1">
    <property type="entry name" value="MALATE SYNTHASE G"/>
    <property type="match status" value="1"/>
</dbReference>
<dbReference type="InterPro" id="IPR011076">
    <property type="entry name" value="Malate_synth_sf"/>
</dbReference>
<dbReference type="Gene3D" id="3.20.20.360">
    <property type="entry name" value="Malate synthase, domain 3"/>
    <property type="match status" value="1"/>
</dbReference>
<dbReference type="GO" id="GO:0000287">
    <property type="term" value="F:magnesium ion binding"/>
    <property type="evidence" value="ECO:0007669"/>
    <property type="project" value="TreeGrafter"/>
</dbReference>
<feature type="non-terminal residue" evidence="2">
    <location>
        <position position="1"/>
    </location>
</feature>
<evidence type="ECO:0000313" key="2">
    <source>
        <dbReference type="EMBL" id="MDC6641886.1"/>
    </source>
</evidence>
<dbReference type="AlphaFoldDB" id="A0A9X3YGW9"/>
<protein>
    <submittedName>
        <fullName evidence="2">Malate synthase</fullName>
    </submittedName>
</protein>